<dbReference type="Proteomes" id="UP000596661">
    <property type="component" value="Chromosome 5"/>
</dbReference>
<reference evidence="2" key="2">
    <citation type="submission" date="2021-03" db="UniProtKB">
        <authorList>
            <consortium name="EnsemblPlants"/>
        </authorList>
    </citation>
    <scope>IDENTIFICATION</scope>
</reference>
<sequence length="187" mass="20691">MSQRMVSALKKRVGDSSGLSPPAKKSRGSEIPSKEKAPVDEIINLSEERPIMDLPVQKVSMSKSSRVSDQMSEVDNELSLELFLGEVLKEATREELAREVESLETGALEVFYDFWKANPEGNFDYLGDSKSMYIDFCATRMANKNPEATTSTASADQSTEIPIAQNVEPPTPSEKNDPYQEPRTPAV</sequence>
<keyword evidence="3" id="KW-1185">Reference proteome</keyword>
<dbReference type="EnsemblPlants" id="evm.model.05.420">
    <property type="protein sequence ID" value="cds.evm.model.05.420"/>
    <property type="gene ID" value="evm.TU.05.420"/>
</dbReference>
<dbReference type="Gramene" id="evm.model.05.420">
    <property type="protein sequence ID" value="cds.evm.model.05.420"/>
    <property type="gene ID" value="evm.TU.05.420"/>
</dbReference>
<name>A0A803PQC8_CANSA</name>
<evidence type="ECO:0000256" key="1">
    <source>
        <dbReference type="SAM" id="MobiDB-lite"/>
    </source>
</evidence>
<reference evidence="2" key="1">
    <citation type="submission" date="2018-11" db="EMBL/GenBank/DDBJ databases">
        <authorList>
            <person name="Grassa J C."/>
        </authorList>
    </citation>
    <scope>NUCLEOTIDE SEQUENCE [LARGE SCALE GENOMIC DNA]</scope>
</reference>
<protein>
    <submittedName>
        <fullName evidence="2">Uncharacterized protein</fullName>
    </submittedName>
</protein>
<proteinExistence type="predicted"/>
<feature type="region of interest" description="Disordered" evidence="1">
    <location>
        <begin position="145"/>
        <end position="187"/>
    </location>
</feature>
<dbReference type="EMBL" id="UZAU01000422">
    <property type="status" value="NOT_ANNOTATED_CDS"/>
    <property type="molecule type" value="Genomic_DNA"/>
</dbReference>
<organism evidence="2 3">
    <name type="scientific">Cannabis sativa</name>
    <name type="common">Hemp</name>
    <name type="synonym">Marijuana</name>
    <dbReference type="NCBI Taxonomy" id="3483"/>
    <lineage>
        <taxon>Eukaryota</taxon>
        <taxon>Viridiplantae</taxon>
        <taxon>Streptophyta</taxon>
        <taxon>Embryophyta</taxon>
        <taxon>Tracheophyta</taxon>
        <taxon>Spermatophyta</taxon>
        <taxon>Magnoliopsida</taxon>
        <taxon>eudicotyledons</taxon>
        <taxon>Gunneridae</taxon>
        <taxon>Pentapetalae</taxon>
        <taxon>rosids</taxon>
        <taxon>fabids</taxon>
        <taxon>Rosales</taxon>
        <taxon>Cannabaceae</taxon>
        <taxon>Cannabis</taxon>
    </lineage>
</organism>
<evidence type="ECO:0000313" key="3">
    <source>
        <dbReference type="Proteomes" id="UP000596661"/>
    </source>
</evidence>
<feature type="region of interest" description="Disordered" evidence="1">
    <location>
        <begin position="1"/>
        <end position="39"/>
    </location>
</feature>
<evidence type="ECO:0000313" key="2">
    <source>
        <dbReference type="EnsemblPlants" id="cds.evm.model.05.420"/>
    </source>
</evidence>
<accession>A0A803PQC8</accession>
<dbReference type="AlphaFoldDB" id="A0A803PQC8"/>
<feature type="compositionally biased region" description="Low complexity" evidence="1">
    <location>
        <begin position="148"/>
        <end position="159"/>
    </location>
</feature>